<feature type="repeat" description="ANK" evidence="3">
    <location>
        <begin position="240"/>
        <end position="272"/>
    </location>
</feature>
<dbReference type="PRINTS" id="PR01415">
    <property type="entry name" value="ANKYRIN"/>
</dbReference>
<dbReference type="RefSeq" id="XP_060278217.1">
    <property type="nucleotide sequence ID" value="XM_060430341.1"/>
</dbReference>
<dbReference type="AlphaFoldDB" id="A0AAJ0BRX0"/>
<dbReference type="EMBL" id="MU839044">
    <property type="protein sequence ID" value="KAK1762004.1"/>
    <property type="molecule type" value="Genomic_DNA"/>
</dbReference>
<keyword evidence="1" id="KW-0677">Repeat</keyword>
<sequence>MDVDGSNLMPSDFPLALDLGFNPQLWLPGQQPYYSQPQLAGPSTSIPYSPMGMPYNSGQPSQVFYQKKNGPKHERVNIIDTGSGKHQPRHYRGNGSGSGSGTARKKRQAIHQAVQAGSLQAVKLLHNLDRKCINMLTGEGINTVWIAAQGGHGDILKFLIEHGVDVNTPATESNRTPIHQAAQNGHLRLVKLLLENGAEPDPVDSSGITPFWSAAQEGHYDIAKILLENNANLEVESLDGSRRPIHQAAQGGHTRVVKLLLDNGAEPDPTDNSGISPLWSAAQQGHYETVRLLLKADASVDVTSYDGSRQPIHQAAQNGHLEVVQLLLEFDANATPENDSFEDTTPSPFWLACASAKSGVEIAKLLLDKGADVNFSVARSGKKPIHAAAHKGNIDVARLLIARKCDVDSKESDGWTALMIASQEGHLPFLNLLVESGAKVDAEEKDGATSLWIASQQGHTEIVRRLLDLGAKQLPTRSAQRRPIHQAAQNGHLPALQMLLKKEPNGINAEDKSGATPLLLAAQENQPNYLAIMNHLVSHGAKASV</sequence>
<evidence type="ECO:0000256" key="4">
    <source>
        <dbReference type="SAM" id="MobiDB-lite"/>
    </source>
</evidence>
<dbReference type="Pfam" id="PF12796">
    <property type="entry name" value="Ank_2"/>
    <property type="match status" value="3"/>
</dbReference>
<evidence type="ECO:0000256" key="1">
    <source>
        <dbReference type="ARBA" id="ARBA00022737"/>
    </source>
</evidence>
<feature type="repeat" description="ANK" evidence="3">
    <location>
        <begin position="513"/>
        <end position="545"/>
    </location>
</feature>
<evidence type="ECO:0000313" key="5">
    <source>
        <dbReference type="EMBL" id="KAK1762004.1"/>
    </source>
</evidence>
<feature type="repeat" description="ANK" evidence="3">
    <location>
        <begin position="173"/>
        <end position="205"/>
    </location>
</feature>
<dbReference type="GeneID" id="85313528"/>
<dbReference type="Pfam" id="PF13637">
    <property type="entry name" value="Ank_4"/>
    <property type="match status" value="1"/>
</dbReference>
<dbReference type="PANTHER" id="PTHR24123:SF33">
    <property type="entry name" value="PROTEIN HOS4"/>
    <property type="match status" value="1"/>
</dbReference>
<feature type="repeat" description="ANK" evidence="3">
    <location>
        <begin position="307"/>
        <end position="339"/>
    </location>
</feature>
<feature type="repeat" description="ANK" evidence="3">
    <location>
        <begin position="273"/>
        <end position="305"/>
    </location>
</feature>
<feature type="repeat" description="ANK" evidence="3">
    <location>
        <begin position="413"/>
        <end position="445"/>
    </location>
</feature>
<dbReference type="SUPFAM" id="SSF48403">
    <property type="entry name" value="Ankyrin repeat"/>
    <property type="match status" value="2"/>
</dbReference>
<dbReference type="PROSITE" id="PS50297">
    <property type="entry name" value="ANK_REP_REGION"/>
    <property type="match status" value="10"/>
</dbReference>
<comment type="caution">
    <text evidence="5">The sequence shown here is derived from an EMBL/GenBank/DDBJ whole genome shotgun (WGS) entry which is preliminary data.</text>
</comment>
<dbReference type="SMART" id="SM00248">
    <property type="entry name" value="ANK"/>
    <property type="match status" value="13"/>
</dbReference>
<dbReference type="PANTHER" id="PTHR24123">
    <property type="entry name" value="ANKYRIN REPEAT-CONTAINING"/>
    <property type="match status" value="1"/>
</dbReference>
<keyword evidence="2 3" id="KW-0040">ANK repeat</keyword>
<gene>
    <name evidence="5" type="ORF">QBC33DRAFT_564146</name>
</gene>
<protein>
    <submittedName>
        <fullName evidence="5">Ankyrin-3</fullName>
    </submittedName>
</protein>
<feature type="repeat" description="ANK" evidence="3">
    <location>
        <begin position="139"/>
        <end position="171"/>
    </location>
</feature>
<keyword evidence="6" id="KW-1185">Reference proteome</keyword>
<dbReference type="InterPro" id="IPR036770">
    <property type="entry name" value="Ankyrin_rpt-contain_sf"/>
</dbReference>
<dbReference type="Proteomes" id="UP001244011">
    <property type="component" value="Unassembled WGS sequence"/>
</dbReference>
<feature type="repeat" description="ANK" evidence="3">
    <location>
        <begin position="446"/>
        <end position="471"/>
    </location>
</feature>
<evidence type="ECO:0000313" key="6">
    <source>
        <dbReference type="Proteomes" id="UP001244011"/>
    </source>
</evidence>
<evidence type="ECO:0000256" key="3">
    <source>
        <dbReference type="PROSITE-ProRule" id="PRU00023"/>
    </source>
</evidence>
<proteinExistence type="predicted"/>
<accession>A0AAJ0BRX0</accession>
<feature type="repeat" description="ANK" evidence="3">
    <location>
        <begin position="206"/>
        <end position="238"/>
    </location>
</feature>
<feature type="region of interest" description="Disordered" evidence="4">
    <location>
        <begin position="80"/>
        <end position="107"/>
    </location>
</feature>
<name>A0AAJ0BRX0_9PEZI</name>
<dbReference type="InterPro" id="IPR002110">
    <property type="entry name" value="Ankyrin_rpt"/>
</dbReference>
<dbReference type="Pfam" id="PF00023">
    <property type="entry name" value="Ank"/>
    <property type="match status" value="2"/>
</dbReference>
<reference evidence="5" key="1">
    <citation type="submission" date="2023-06" db="EMBL/GenBank/DDBJ databases">
        <title>Genome-scale phylogeny and comparative genomics of the fungal order Sordariales.</title>
        <authorList>
            <consortium name="Lawrence Berkeley National Laboratory"/>
            <person name="Hensen N."/>
            <person name="Bonometti L."/>
            <person name="Westerberg I."/>
            <person name="Brannstrom I.O."/>
            <person name="Guillou S."/>
            <person name="Cros-Aarteil S."/>
            <person name="Calhoun S."/>
            <person name="Haridas S."/>
            <person name="Kuo A."/>
            <person name="Mondo S."/>
            <person name="Pangilinan J."/>
            <person name="Riley R."/>
            <person name="Labutti K."/>
            <person name="Andreopoulos B."/>
            <person name="Lipzen A."/>
            <person name="Chen C."/>
            <person name="Yanf M."/>
            <person name="Daum C."/>
            <person name="Ng V."/>
            <person name="Clum A."/>
            <person name="Steindorff A."/>
            <person name="Ohm R."/>
            <person name="Martin F."/>
            <person name="Silar P."/>
            <person name="Natvig D."/>
            <person name="Lalanne C."/>
            <person name="Gautier V."/>
            <person name="Ament-Velasquez S.L."/>
            <person name="Kruys A."/>
            <person name="Hutchinson M.I."/>
            <person name="Powell A.J."/>
            <person name="Barry K."/>
            <person name="Miller A.N."/>
            <person name="Grigoriev I.V."/>
            <person name="Debuchy R."/>
            <person name="Gladieux P."/>
            <person name="Thoren M.H."/>
            <person name="Johannesson H."/>
        </authorList>
    </citation>
    <scope>NUCLEOTIDE SEQUENCE</scope>
    <source>
        <strain evidence="5">8032-3</strain>
    </source>
</reference>
<organism evidence="5 6">
    <name type="scientific">Phialemonium atrogriseum</name>
    <dbReference type="NCBI Taxonomy" id="1093897"/>
    <lineage>
        <taxon>Eukaryota</taxon>
        <taxon>Fungi</taxon>
        <taxon>Dikarya</taxon>
        <taxon>Ascomycota</taxon>
        <taxon>Pezizomycotina</taxon>
        <taxon>Sordariomycetes</taxon>
        <taxon>Sordariomycetidae</taxon>
        <taxon>Cephalothecales</taxon>
        <taxon>Cephalothecaceae</taxon>
        <taxon>Phialemonium</taxon>
    </lineage>
</organism>
<feature type="repeat" description="ANK" evidence="3">
    <location>
        <begin position="380"/>
        <end position="412"/>
    </location>
</feature>
<dbReference type="PROSITE" id="PS50088">
    <property type="entry name" value="ANK_REPEAT"/>
    <property type="match status" value="10"/>
</dbReference>
<evidence type="ECO:0000256" key="2">
    <source>
        <dbReference type="ARBA" id="ARBA00023043"/>
    </source>
</evidence>
<dbReference type="Gene3D" id="1.25.40.20">
    <property type="entry name" value="Ankyrin repeat-containing domain"/>
    <property type="match status" value="3"/>
</dbReference>
<dbReference type="InterPro" id="IPR051165">
    <property type="entry name" value="Multifunctional_ANK_Repeat"/>
</dbReference>